<evidence type="ECO:0000259" key="9">
    <source>
        <dbReference type="PROSITE" id="PS50893"/>
    </source>
</evidence>
<dbReference type="InterPro" id="IPR017871">
    <property type="entry name" value="ABC_transporter-like_CS"/>
</dbReference>
<keyword evidence="3 8" id="KW-0812">Transmembrane</keyword>
<keyword evidence="2" id="KW-0813">Transport</keyword>
<feature type="domain" description="ABC transporter" evidence="9">
    <location>
        <begin position="370"/>
        <end position="590"/>
    </location>
</feature>
<dbReference type="InterPro" id="IPR011527">
    <property type="entry name" value="ABC1_TM_dom"/>
</dbReference>
<dbReference type="InterPro" id="IPR036640">
    <property type="entry name" value="ABC1_TM_sf"/>
</dbReference>
<dbReference type="SMART" id="SM00382">
    <property type="entry name" value="AAA"/>
    <property type="match status" value="1"/>
</dbReference>
<evidence type="ECO:0000256" key="2">
    <source>
        <dbReference type="ARBA" id="ARBA00022448"/>
    </source>
</evidence>
<dbReference type="SUPFAM" id="SSF52540">
    <property type="entry name" value="P-loop containing nucleoside triphosphate hydrolases"/>
    <property type="match status" value="1"/>
</dbReference>
<dbReference type="SUPFAM" id="SSF90123">
    <property type="entry name" value="ABC transporter transmembrane region"/>
    <property type="match status" value="1"/>
</dbReference>
<feature type="transmembrane region" description="Helical" evidence="8">
    <location>
        <begin position="145"/>
        <end position="167"/>
    </location>
</feature>
<feature type="domain" description="ABC transmembrane type-1" evidence="10">
    <location>
        <begin position="28"/>
        <end position="328"/>
    </location>
</feature>
<dbReference type="Gene3D" id="3.40.50.300">
    <property type="entry name" value="P-loop containing nucleotide triphosphate hydrolases"/>
    <property type="match status" value="1"/>
</dbReference>
<evidence type="ECO:0000256" key="5">
    <source>
        <dbReference type="ARBA" id="ARBA00022840"/>
    </source>
</evidence>
<comment type="subcellular location">
    <subcellularLocation>
        <location evidence="1">Cell membrane</location>
        <topology evidence="1">Multi-pass membrane protein</topology>
    </subcellularLocation>
</comment>
<feature type="transmembrane region" description="Helical" evidence="8">
    <location>
        <begin position="179"/>
        <end position="199"/>
    </location>
</feature>
<dbReference type="InterPro" id="IPR003593">
    <property type="entry name" value="AAA+_ATPase"/>
</dbReference>
<organism evidence="11 12">
    <name type="scientific">Shewanella carassii</name>
    <dbReference type="NCBI Taxonomy" id="1987584"/>
    <lineage>
        <taxon>Bacteria</taxon>
        <taxon>Pseudomonadati</taxon>
        <taxon>Pseudomonadota</taxon>
        <taxon>Gammaproteobacteria</taxon>
        <taxon>Alteromonadales</taxon>
        <taxon>Shewanellaceae</taxon>
        <taxon>Shewanella</taxon>
    </lineage>
</organism>
<dbReference type="EMBL" id="BMKO01000012">
    <property type="protein sequence ID" value="GGE92195.1"/>
    <property type="molecule type" value="Genomic_DNA"/>
</dbReference>
<evidence type="ECO:0000256" key="8">
    <source>
        <dbReference type="SAM" id="Phobius"/>
    </source>
</evidence>
<feature type="transmembrane region" description="Helical" evidence="8">
    <location>
        <begin position="21"/>
        <end position="42"/>
    </location>
</feature>
<dbReference type="Pfam" id="PF06472">
    <property type="entry name" value="ABC_membrane_2"/>
    <property type="match status" value="1"/>
</dbReference>
<evidence type="ECO:0000259" key="10">
    <source>
        <dbReference type="PROSITE" id="PS50929"/>
    </source>
</evidence>
<gene>
    <name evidence="11" type="ORF">GCM10011520_35720</name>
</gene>
<evidence type="ECO:0000256" key="1">
    <source>
        <dbReference type="ARBA" id="ARBA00004651"/>
    </source>
</evidence>
<evidence type="ECO:0000313" key="11">
    <source>
        <dbReference type="EMBL" id="GGE92195.1"/>
    </source>
</evidence>
<accession>A0ABQ1TCR1</accession>
<dbReference type="RefSeq" id="WP_100141820.1">
    <property type="nucleotide sequence ID" value="NZ_BMKO01000012.1"/>
</dbReference>
<evidence type="ECO:0000256" key="4">
    <source>
        <dbReference type="ARBA" id="ARBA00022741"/>
    </source>
</evidence>
<dbReference type="PROSITE" id="PS50929">
    <property type="entry name" value="ABC_TM1F"/>
    <property type="match status" value="1"/>
</dbReference>
<evidence type="ECO:0000256" key="6">
    <source>
        <dbReference type="ARBA" id="ARBA00022989"/>
    </source>
</evidence>
<dbReference type="PROSITE" id="PS00211">
    <property type="entry name" value="ABC_TRANSPORTER_1"/>
    <property type="match status" value="1"/>
</dbReference>
<reference evidence="12" key="1">
    <citation type="journal article" date="2019" name="Int. J. Syst. Evol. Microbiol.">
        <title>The Global Catalogue of Microorganisms (GCM) 10K type strain sequencing project: providing services to taxonomists for standard genome sequencing and annotation.</title>
        <authorList>
            <consortium name="The Broad Institute Genomics Platform"/>
            <consortium name="The Broad Institute Genome Sequencing Center for Infectious Disease"/>
            <person name="Wu L."/>
            <person name="Ma J."/>
        </authorList>
    </citation>
    <scope>NUCLEOTIDE SEQUENCE [LARGE SCALE GENOMIC DNA]</scope>
    <source>
        <strain evidence="12">CGMCC 1.16033</strain>
    </source>
</reference>
<dbReference type="InterPro" id="IPR050835">
    <property type="entry name" value="ABC_transporter_sub-D"/>
</dbReference>
<dbReference type="PROSITE" id="PS50893">
    <property type="entry name" value="ABC_TRANSPORTER_2"/>
    <property type="match status" value="1"/>
</dbReference>
<evidence type="ECO:0000256" key="7">
    <source>
        <dbReference type="ARBA" id="ARBA00023136"/>
    </source>
</evidence>
<dbReference type="Gene3D" id="1.20.1560.10">
    <property type="entry name" value="ABC transporter type 1, transmembrane domain"/>
    <property type="match status" value="1"/>
</dbReference>
<dbReference type="PANTHER" id="PTHR11384">
    <property type="entry name" value="ATP-BINDING CASSETTE, SUB-FAMILY D MEMBER"/>
    <property type="match status" value="1"/>
</dbReference>
<dbReference type="Pfam" id="PF00005">
    <property type="entry name" value="ABC_tran"/>
    <property type="match status" value="1"/>
</dbReference>
<keyword evidence="6 8" id="KW-1133">Transmembrane helix</keyword>
<dbReference type="Proteomes" id="UP000606498">
    <property type="component" value="Unassembled WGS sequence"/>
</dbReference>
<keyword evidence="12" id="KW-1185">Reference proteome</keyword>
<feature type="transmembrane region" description="Helical" evidence="8">
    <location>
        <begin position="62"/>
        <end position="84"/>
    </location>
</feature>
<feature type="transmembrane region" description="Helical" evidence="8">
    <location>
        <begin position="269"/>
        <end position="289"/>
    </location>
</feature>
<keyword evidence="7 8" id="KW-0472">Membrane</keyword>
<protein>
    <submittedName>
        <fullName evidence="11">Membrane protein</fullName>
    </submittedName>
</protein>
<evidence type="ECO:0000256" key="3">
    <source>
        <dbReference type="ARBA" id="ARBA00022692"/>
    </source>
</evidence>
<dbReference type="PANTHER" id="PTHR11384:SF59">
    <property type="entry name" value="LYSOSOMAL COBALAMIN TRANSPORTER ABCD4"/>
    <property type="match status" value="1"/>
</dbReference>
<name>A0ABQ1TCR1_9GAMM</name>
<keyword evidence="5" id="KW-0067">ATP-binding</keyword>
<comment type="caution">
    <text evidence="11">The sequence shown here is derived from an EMBL/GenBank/DDBJ whole genome shotgun (WGS) entry which is preliminary data.</text>
</comment>
<keyword evidence="4" id="KW-0547">Nucleotide-binding</keyword>
<dbReference type="InterPro" id="IPR027417">
    <property type="entry name" value="P-loop_NTPase"/>
</dbReference>
<sequence>MKHLAMFWHLIKPFWCNRQRLPALALLLVVLTLSLSSVWFSVQLNQWNGDFFNALQQLDGSLIYPLLQQFMLIIVALVLVLVYADYLKKKLIIQWREWMTRDLCSRWLSPDSRHYRIQLGQQEPDNPDQRIAEDVYLLVDTSLDLLLSFLRSVLTIGSFVVILWTLSGEISIPLGDAELTIPGYMVWVCLLYTLIGTLITHKVGRPLHRLNFQQQKREADFRIALVQRRNHSEAIAGQRGEDCEQQALAQSFSRVAGNWYALMSKERNLAFFTTGYSQVTMLAPIFFALPKFLAGAIQLGGLMQIKMAFTQVASALSWFIYAYKDLARWSATIERLSHFEASLFADTPRPEAAVAAKPSAATDSVPEKSVNVLDSQAVPLLQASLDLLLPDGRPLLQRLRLSLSPGKLLVLHGRSGIGKTSLLRTLAGFWDGYCGELATRVSPCWISQRLYLPEGSLKSLICYPAATQKFSDERCRQVLQQVGLGELQDTLEQTDNWLQRLSGGEQQRVMFARLLLNAPELILLDETTSALDIAAATSLLQLLRAELPKAGIVLVSHQLPLHQLADEIISLERDNHCLLPPATITHLREV</sequence>
<dbReference type="InterPro" id="IPR003439">
    <property type="entry name" value="ABC_transporter-like_ATP-bd"/>
</dbReference>
<evidence type="ECO:0000313" key="12">
    <source>
        <dbReference type="Proteomes" id="UP000606498"/>
    </source>
</evidence>
<proteinExistence type="predicted"/>